<feature type="domain" description="Fanconi anaemia group A protein N-terminal" evidence="16">
    <location>
        <begin position="490"/>
        <end position="624"/>
    </location>
</feature>
<dbReference type="GO" id="GO:0015030">
    <property type="term" value="C:Cajal body"/>
    <property type="evidence" value="ECO:0007669"/>
    <property type="project" value="TreeGrafter"/>
</dbReference>
<dbReference type="GO" id="GO:0000494">
    <property type="term" value="P:box C/D sno(s)RNA 3'-end processing"/>
    <property type="evidence" value="ECO:0007669"/>
    <property type="project" value="TreeGrafter"/>
</dbReference>
<gene>
    <name evidence="17" type="ORF">LSAA_9943</name>
</gene>
<evidence type="ECO:0000256" key="12">
    <source>
        <dbReference type="ARBA" id="ARBA00047568"/>
    </source>
</evidence>
<dbReference type="HAMAP" id="MF_00351">
    <property type="entry name" value="RNA_methyltransf_FlpA"/>
    <property type="match status" value="1"/>
</dbReference>
<comment type="catalytic activity">
    <reaction evidence="12">
        <text>L-glutaminyl-[histone H2A] + S-adenosyl-L-methionine = N(5)-methyl-L-glutaminyl-[histone H2A] + S-adenosyl-L-homocysteine + H(+)</text>
        <dbReference type="Rhea" id="RHEA:50904"/>
        <dbReference type="Rhea" id="RHEA-COMP:12837"/>
        <dbReference type="Rhea" id="RHEA-COMP:12839"/>
        <dbReference type="ChEBI" id="CHEBI:15378"/>
        <dbReference type="ChEBI" id="CHEBI:30011"/>
        <dbReference type="ChEBI" id="CHEBI:57856"/>
        <dbReference type="ChEBI" id="CHEBI:59789"/>
        <dbReference type="ChEBI" id="CHEBI:61891"/>
    </reaction>
</comment>
<dbReference type="Proteomes" id="UP000675881">
    <property type="component" value="Chromosome 5"/>
</dbReference>
<evidence type="ECO:0000256" key="3">
    <source>
        <dbReference type="ARBA" id="ARBA00015190"/>
    </source>
</evidence>
<dbReference type="Pfam" id="PF15865">
    <property type="entry name" value="Fanconi_A_N"/>
    <property type="match status" value="1"/>
</dbReference>
<dbReference type="FunFam" id="3.40.50.150:FF:000001">
    <property type="entry name" value="Fibrillarin like 1"/>
    <property type="match status" value="1"/>
</dbReference>
<keyword evidence="7" id="KW-0949">S-adenosyl-L-methionine</keyword>
<sequence length="631" mass="70268">MVLFCCHWICFSPRGRGGGRGAPRGGGSRGGFGRGGGRGGRGGFSPGGRGGFSPGGRGRGGPGGRGGARGRGGRGGRGGAGGGKTVVVEPHRHEGVFIARGKEDALVTRNLVPGEAVYGEKRISVDQGGDAGKIEYRVWNPFRSKLAAAVLGGVDKIHMAPGSKVLYLGAASGTSVSHVSDIVGPEGMVYAVEFSHRSGRDLINMAKKRTNVVPIVEDARHPHKYRMLVPMVDTIFADVAQPDQARIVAHNAHYFLKNGGNFVISIKASCIDSTAEAEAVFAGEVKKMQGEKMKPQEQVTLEPYERHHAVVCYYGFLQITDLLSTRIRSPGKKLVVLLHGGYIQSVGVRRHHRMCPPGNEFSHDESKYSFKSSQQTLMSGLDPDEHFFLQCLSQNDYDACLEVDFFKWRTFVQKGRFHRLDFFGINCSKEVFLEAWKKENDDIILVSWMERLIVLESPLIITLLDWIVHQSILENGSACNFFESLNDKSTLERDDLKKFYSKVINIFITWNPNIKHEVRRNLFIEMIIPFNDLSEVMNIYKKILKRKEVNWFHCLSLLALVHSYDRVGVTKEVNDLVMYYLNAGFNEKNTEYMVTAFLLIRQVYLPDASKYARWFETTFSGQSSKNQSIAG</sequence>
<dbReference type="SUPFAM" id="SSF53335">
    <property type="entry name" value="S-adenosyl-L-methionine-dependent methyltransferases"/>
    <property type="match status" value="1"/>
</dbReference>
<evidence type="ECO:0000256" key="15">
    <source>
        <dbReference type="SAM" id="MobiDB-lite"/>
    </source>
</evidence>
<proteinExistence type="inferred from homology"/>
<evidence type="ECO:0000256" key="10">
    <source>
        <dbReference type="ARBA" id="ARBA00023274"/>
    </source>
</evidence>
<feature type="compositionally biased region" description="Gly residues" evidence="15">
    <location>
        <begin position="16"/>
        <end position="84"/>
    </location>
</feature>
<dbReference type="NCBIfam" id="NF003276">
    <property type="entry name" value="PRK04266.1-2"/>
    <property type="match status" value="1"/>
</dbReference>
<dbReference type="PANTHER" id="PTHR10335:SF17">
    <property type="entry name" value="FIBRILLARIN"/>
    <property type="match status" value="1"/>
</dbReference>
<evidence type="ECO:0000259" key="16">
    <source>
        <dbReference type="Pfam" id="PF15865"/>
    </source>
</evidence>
<evidence type="ECO:0000256" key="6">
    <source>
        <dbReference type="ARBA" id="ARBA00022679"/>
    </source>
</evidence>
<dbReference type="InterPro" id="IPR031729">
    <property type="entry name" value="Fanconi_A_N"/>
</dbReference>
<evidence type="ECO:0000256" key="9">
    <source>
        <dbReference type="ARBA" id="ARBA00023242"/>
    </source>
</evidence>
<dbReference type="PRINTS" id="PR00052">
    <property type="entry name" value="FIBRILLARIN"/>
</dbReference>
<comment type="function">
    <text evidence="13">S-adenosyl-L-methionine-dependent methyltransferase that has the ability to methylate both RNAs and proteins. Involved in pre-rRNA processing. Utilizes the methyl donor S-adenosyl-L-methionine to catalyze the site-specific 2'-hydroxyl methylation of ribose moieties in pre-ribosomal RNA. Site specificity is provided by a guide RNA that base pairs with the substrate. Methylation occurs at a characteristic distance from the sequence involved in base pairing with the guide RNA. Also acts as a protein methyltransferase by mediating methylation of 'Gln-105' of histone H2A (H2AQ105me), a modification that impairs binding of the FACT complex and is specifically present at 35S ribosomal DNA locus.</text>
</comment>
<dbReference type="GO" id="GO:0003723">
    <property type="term" value="F:RNA binding"/>
    <property type="evidence" value="ECO:0007669"/>
    <property type="project" value="UniProtKB-KW"/>
</dbReference>
<organism evidence="17 18">
    <name type="scientific">Lepeophtheirus salmonis</name>
    <name type="common">Salmon louse</name>
    <name type="synonym">Caligus salmonis</name>
    <dbReference type="NCBI Taxonomy" id="72036"/>
    <lineage>
        <taxon>Eukaryota</taxon>
        <taxon>Metazoa</taxon>
        <taxon>Ecdysozoa</taxon>
        <taxon>Arthropoda</taxon>
        <taxon>Crustacea</taxon>
        <taxon>Multicrustacea</taxon>
        <taxon>Hexanauplia</taxon>
        <taxon>Copepoda</taxon>
        <taxon>Siphonostomatoida</taxon>
        <taxon>Caligidae</taxon>
        <taxon>Lepeophtheirus</taxon>
    </lineage>
</organism>
<dbReference type="FunFam" id="3.30.200.20:FF:000056">
    <property type="entry name" value="Fibrillarin like 1"/>
    <property type="match status" value="1"/>
</dbReference>
<keyword evidence="10" id="KW-0687">Ribonucleoprotein</keyword>
<dbReference type="InterPro" id="IPR029063">
    <property type="entry name" value="SAM-dependent_MTases_sf"/>
</dbReference>
<evidence type="ECO:0000256" key="13">
    <source>
        <dbReference type="ARBA" id="ARBA00055431"/>
    </source>
</evidence>
<dbReference type="OrthoDB" id="6348874at2759"/>
<dbReference type="SMART" id="SM01206">
    <property type="entry name" value="Fibrillarin"/>
    <property type="match status" value="1"/>
</dbReference>
<dbReference type="GO" id="GO:0008649">
    <property type="term" value="F:rRNA methyltransferase activity"/>
    <property type="evidence" value="ECO:0007669"/>
    <property type="project" value="TreeGrafter"/>
</dbReference>
<comment type="subcellular location">
    <subcellularLocation>
        <location evidence="1">Nucleus</location>
        <location evidence="1">Nucleolus</location>
    </subcellularLocation>
</comment>
<dbReference type="Gene3D" id="3.40.50.150">
    <property type="entry name" value="Vaccinia Virus protein VP39"/>
    <property type="match status" value="1"/>
</dbReference>
<dbReference type="InterPro" id="IPR020813">
    <property type="entry name" value="Fibrillarin_CS"/>
</dbReference>
<evidence type="ECO:0000256" key="5">
    <source>
        <dbReference type="ARBA" id="ARBA00022603"/>
    </source>
</evidence>
<keyword evidence="6 17" id="KW-0808">Transferase</keyword>
<accession>A0A7R8CXF5</accession>
<dbReference type="EMBL" id="HG994584">
    <property type="protein sequence ID" value="CAF2960019.1"/>
    <property type="molecule type" value="Genomic_DNA"/>
</dbReference>
<keyword evidence="5 17" id="KW-0489">Methyltransferase</keyword>
<evidence type="ECO:0000256" key="2">
    <source>
        <dbReference type="ARBA" id="ARBA00010632"/>
    </source>
</evidence>
<dbReference type="GO" id="GO:0031428">
    <property type="term" value="C:box C/D methylation guide snoRNP complex"/>
    <property type="evidence" value="ECO:0007669"/>
    <property type="project" value="TreeGrafter"/>
</dbReference>
<dbReference type="GO" id="GO:0032040">
    <property type="term" value="C:small-subunit processome"/>
    <property type="evidence" value="ECO:0007669"/>
    <property type="project" value="TreeGrafter"/>
</dbReference>
<evidence type="ECO:0000256" key="8">
    <source>
        <dbReference type="ARBA" id="ARBA00022884"/>
    </source>
</evidence>
<reference evidence="17" key="1">
    <citation type="submission" date="2021-02" db="EMBL/GenBank/DDBJ databases">
        <authorList>
            <person name="Bekaert M."/>
        </authorList>
    </citation>
    <scope>NUCLEOTIDE SEQUENCE</scope>
    <source>
        <strain evidence="17">IoA-00</strain>
    </source>
</reference>
<keyword evidence="18" id="KW-1185">Reference proteome</keyword>
<evidence type="ECO:0000256" key="4">
    <source>
        <dbReference type="ARBA" id="ARBA00022552"/>
    </source>
</evidence>
<dbReference type="InterPro" id="IPR000692">
    <property type="entry name" value="Fibrillarin"/>
</dbReference>
<comment type="similarity">
    <text evidence="2">Belongs to the methyltransferase superfamily. Fibrillarin family.</text>
</comment>
<keyword evidence="9" id="KW-0539">Nucleus</keyword>
<name>A0A7R8CXF5_LEPSM</name>
<evidence type="ECO:0000256" key="14">
    <source>
        <dbReference type="ARBA" id="ARBA00062078"/>
    </source>
</evidence>
<evidence type="ECO:0000256" key="7">
    <source>
        <dbReference type="ARBA" id="ARBA00022691"/>
    </source>
</evidence>
<feature type="region of interest" description="Disordered" evidence="15">
    <location>
        <begin position="16"/>
        <end position="86"/>
    </location>
</feature>
<keyword evidence="4" id="KW-0698">rRNA processing</keyword>
<comment type="subunit">
    <text evidence="14">Component of box C/D small nucleolar ribonucleoprotein (snoRNP) particles. It is associated with the U3, U8 and U13 small nuclear RNAs.</text>
</comment>
<keyword evidence="8" id="KW-0694">RNA-binding</keyword>
<dbReference type="Pfam" id="PF01269">
    <property type="entry name" value="Fibrillarin"/>
    <property type="match status" value="1"/>
</dbReference>
<evidence type="ECO:0000313" key="18">
    <source>
        <dbReference type="Proteomes" id="UP000675881"/>
    </source>
</evidence>
<dbReference type="GO" id="GO:1990259">
    <property type="term" value="F:histone H2AQ104 methyltransferase activity"/>
    <property type="evidence" value="ECO:0007669"/>
    <property type="project" value="TreeGrafter"/>
</dbReference>
<evidence type="ECO:0000313" key="17">
    <source>
        <dbReference type="EMBL" id="CAF2960019.1"/>
    </source>
</evidence>
<protein>
    <recommendedName>
        <fullName evidence="3">rRNA 2'-O-methyltransferase fibrillarin</fullName>
    </recommendedName>
    <alternativeName>
        <fullName evidence="11">Histone-glutamine methyltransferase</fullName>
    </alternativeName>
</protein>
<evidence type="ECO:0000256" key="1">
    <source>
        <dbReference type="ARBA" id="ARBA00004604"/>
    </source>
</evidence>
<dbReference type="Gene3D" id="3.30.200.20">
    <property type="entry name" value="Phosphorylase Kinase, domain 1"/>
    <property type="match status" value="1"/>
</dbReference>
<dbReference type="PROSITE" id="PS00566">
    <property type="entry name" value="FIBRILLARIN"/>
    <property type="match status" value="1"/>
</dbReference>
<dbReference type="AlphaFoldDB" id="A0A7R8CXF5"/>
<dbReference type="PANTHER" id="PTHR10335">
    <property type="entry name" value="RRNA 2-O-METHYLTRANSFERASE FIBRILLARIN"/>
    <property type="match status" value="1"/>
</dbReference>
<evidence type="ECO:0000256" key="11">
    <source>
        <dbReference type="ARBA" id="ARBA00032245"/>
    </source>
</evidence>